<feature type="repeat" description="PPR" evidence="2">
    <location>
        <begin position="5"/>
        <end position="39"/>
    </location>
</feature>
<feature type="repeat" description="PPR" evidence="2">
    <location>
        <begin position="232"/>
        <end position="266"/>
    </location>
</feature>
<dbReference type="InterPro" id="IPR002885">
    <property type="entry name" value="PPR_rpt"/>
</dbReference>
<dbReference type="Pfam" id="PF20431">
    <property type="entry name" value="E_motif"/>
    <property type="match status" value="1"/>
</dbReference>
<evidence type="ECO:0000256" key="1">
    <source>
        <dbReference type="ARBA" id="ARBA00022737"/>
    </source>
</evidence>
<feature type="repeat" description="PPR" evidence="2">
    <location>
        <begin position="267"/>
        <end position="301"/>
    </location>
</feature>
<reference evidence="3 4" key="1">
    <citation type="journal article" date="2014" name="PLoS ONE">
        <title>Global Analysis of Gene Expression Profiles in Physic Nut (Jatropha curcas L.) Seedlings Exposed to Salt Stress.</title>
        <authorList>
            <person name="Zhang L."/>
            <person name="Zhang C."/>
            <person name="Wu P."/>
            <person name="Chen Y."/>
            <person name="Li M."/>
            <person name="Jiang H."/>
            <person name="Wu G."/>
        </authorList>
    </citation>
    <scope>NUCLEOTIDE SEQUENCE [LARGE SCALE GENOMIC DNA]</scope>
    <source>
        <strain evidence="4">cv. GZQX0401</strain>
        <tissue evidence="3">Young leaves</tissue>
    </source>
</reference>
<proteinExistence type="predicted"/>
<dbReference type="InterPro" id="IPR011990">
    <property type="entry name" value="TPR-like_helical_dom_sf"/>
</dbReference>
<dbReference type="Proteomes" id="UP000027138">
    <property type="component" value="Unassembled WGS sequence"/>
</dbReference>
<evidence type="ECO:0008006" key="5">
    <source>
        <dbReference type="Google" id="ProtNLM"/>
    </source>
</evidence>
<sequence>MPDRNAVTWNAMIGGYVRNGDMKSASVLFEKMSTKTAVTWIEIIDGFARTGDLVTARCFFDQVPSQLKNVVTWTVMVDGYASKGQMIDARILFEKMPERNFFVWSSVISGYCKIGNVKEAKTIFDKIPDRNLVNWNSLICGYAQNGFCEEAMEAFGKMQADGFEPDEITIVSVLSACAQLGLLDVGKDVHQMVYDKRIKLNQFVMNALVDMYAKCGDLANARLIFEGMTIKNNACWNAMISGFAIHGQCKEALEFFRRMEESNEKPDEITFLSVLSACAHGGFVDEGLDIFPKIEERGLVAKIKHYGCMVDLLGRAGRLQDAYTLIKRMPMIPNDAVWGALLGACRVHMDMDMVQKVIDDVTRQDCTIDSDNDPHYVLLSNIYAASDSWEKAERMRVVMENKGFLKTPGRSSVMLVNGDQYL</sequence>
<feature type="repeat" description="PPR" evidence="2">
    <location>
        <begin position="131"/>
        <end position="165"/>
    </location>
</feature>
<dbReference type="Pfam" id="PF13041">
    <property type="entry name" value="PPR_2"/>
    <property type="match status" value="2"/>
</dbReference>
<dbReference type="NCBIfam" id="TIGR00756">
    <property type="entry name" value="PPR"/>
    <property type="match status" value="5"/>
</dbReference>
<feature type="repeat" description="PPR" evidence="2">
    <location>
        <begin position="69"/>
        <end position="103"/>
    </location>
</feature>
<dbReference type="FunFam" id="1.25.40.10:FF:000348">
    <property type="entry name" value="Pentatricopeptide repeat-containing protein chloroplastic"/>
    <property type="match status" value="1"/>
</dbReference>
<keyword evidence="1" id="KW-0677">Repeat</keyword>
<evidence type="ECO:0000313" key="4">
    <source>
        <dbReference type="Proteomes" id="UP000027138"/>
    </source>
</evidence>
<keyword evidence="4" id="KW-1185">Reference proteome</keyword>
<dbReference type="EMBL" id="KK914283">
    <property type="protein sequence ID" value="KDP43061.1"/>
    <property type="molecule type" value="Genomic_DNA"/>
</dbReference>
<evidence type="ECO:0000313" key="3">
    <source>
        <dbReference type="EMBL" id="KDP43061.1"/>
    </source>
</evidence>
<dbReference type="GO" id="GO:0009451">
    <property type="term" value="P:RNA modification"/>
    <property type="evidence" value="ECO:0007669"/>
    <property type="project" value="InterPro"/>
</dbReference>
<dbReference type="PANTHER" id="PTHR47926">
    <property type="entry name" value="PENTATRICOPEPTIDE REPEAT-CONTAINING PROTEIN"/>
    <property type="match status" value="1"/>
</dbReference>
<dbReference type="Pfam" id="PF01535">
    <property type="entry name" value="PPR"/>
    <property type="match status" value="4"/>
</dbReference>
<dbReference type="PANTHER" id="PTHR47926:SF484">
    <property type="entry name" value="PENTATRICOPEPTIDE REPEAT-CONTAINING PROTEIN"/>
    <property type="match status" value="1"/>
</dbReference>
<accession>A0A067L3L8</accession>
<dbReference type="Gene3D" id="1.25.40.10">
    <property type="entry name" value="Tetratricopeptide repeat domain"/>
    <property type="match status" value="4"/>
</dbReference>
<dbReference type="FunFam" id="1.25.40.10:FF:000345">
    <property type="entry name" value="Pentatricopeptide repeat-containing protein"/>
    <property type="match status" value="1"/>
</dbReference>
<organism evidence="3 4">
    <name type="scientific">Jatropha curcas</name>
    <name type="common">Barbados nut</name>
    <dbReference type="NCBI Taxonomy" id="180498"/>
    <lineage>
        <taxon>Eukaryota</taxon>
        <taxon>Viridiplantae</taxon>
        <taxon>Streptophyta</taxon>
        <taxon>Embryophyta</taxon>
        <taxon>Tracheophyta</taxon>
        <taxon>Spermatophyta</taxon>
        <taxon>Magnoliopsida</taxon>
        <taxon>eudicotyledons</taxon>
        <taxon>Gunneridae</taxon>
        <taxon>Pentapetalae</taxon>
        <taxon>rosids</taxon>
        <taxon>fabids</taxon>
        <taxon>Malpighiales</taxon>
        <taxon>Euphorbiaceae</taxon>
        <taxon>Crotonoideae</taxon>
        <taxon>Jatropheae</taxon>
        <taxon>Jatropha</taxon>
    </lineage>
</organism>
<protein>
    <recommendedName>
        <fullName evidence="5">Pentatricopeptide repeat-containing protein</fullName>
    </recommendedName>
</protein>
<dbReference type="InterPro" id="IPR046848">
    <property type="entry name" value="E_motif"/>
</dbReference>
<dbReference type="InterPro" id="IPR046960">
    <property type="entry name" value="PPR_At4g14850-like_plant"/>
</dbReference>
<dbReference type="GO" id="GO:0003723">
    <property type="term" value="F:RNA binding"/>
    <property type="evidence" value="ECO:0007669"/>
    <property type="project" value="InterPro"/>
</dbReference>
<gene>
    <name evidence="3" type="ORF">JCGZ_25247</name>
</gene>
<dbReference type="SUPFAM" id="SSF48452">
    <property type="entry name" value="TPR-like"/>
    <property type="match status" value="1"/>
</dbReference>
<dbReference type="PROSITE" id="PS51375">
    <property type="entry name" value="PPR"/>
    <property type="match status" value="5"/>
</dbReference>
<dbReference type="AlphaFoldDB" id="A0A067L3L8"/>
<dbReference type="OrthoDB" id="185373at2759"/>
<name>A0A067L3L8_JATCU</name>
<evidence type="ECO:0000256" key="2">
    <source>
        <dbReference type="PROSITE-ProRule" id="PRU00708"/>
    </source>
</evidence>